<dbReference type="AlphaFoldDB" id="A0A9P5F5V9"/>
<sequence length="553" mass="63097">MDEQPESWQVDPMELDTPDRVIKTEEVDEPVIFDNLPIIPIDKPQEKVFFFKRMEGSNARFDAMIQVGDGELRPDAVEAGTENAVWEVTDGLYLYRQAGLFFKVLQSVGVAEYTSPERSFHRVKHLFSLKTCAFLANRDIHGDLQVLKLALSGNMFDLARPKDENFVLHHPRWTKRVKQIAELLGLKMGSPYDGASKRPTEDDVGNWAAGHTEKKLSAYAIHAMLQLYVFGDRKIKRITMTDLKDLKTCLRKNGLAPRFEIHLTREPCGVPHKPGKCVPFVQRLAYLTGIDFTIHHWEDNVILDGTVPARQKKKEMFKKSRADGGGEDTDAEDYDSEGEDLDLTLAEQYPDDWEAIVRNGFEEVDPDEHIFPAREVADTLPDEANSNPLPPLRISDDTIRKFGDRVLQFKRPREEVLKPLPATPVTEEEMLRMRDPYLASSQDSTSYFFEGTGPASEPEEHEQRRSKKSRQRKEKRRQKKRAKSAAAAASRPNGTSTQGISMNQQHRQDCQLTRGSGFCLCQSSWDLGSLKPADWPMNRIPKISWEMNELGWK</sequence>
<protein>
    <submittedName>
        <fullName evidence="2">Uncharacterized protein</fullName>
    </submittedName>
</protein>
<feature type="region of interest" description="Disordered" evidence="1">
    <location>
        <begin position="314"/>
        <end position="335"/>
    </location>
</feature>
<keyword evidence="3" id="KW-1185">Reference proteome</keyword>
<proteinExistence type="predicted"/>
<evidence type="ECO:0000256" key="1">
    <source>
        <dbReference type="SAM" id="MobiDB-lite"/>
    </source>
</evidence>
<evidence type="ECO:0000313" key="3">
    <source>
        <dbReference type="Proteomes" id="UP000711996"/>
    </source>
</evidence>
<accession>A0A9P5F5V9</accession>
<feature type="region of interest" description="Disordered" evidence="1">
    <location>
        <begin position="442"/>
        <end position="508"/>
    </location>
</feature>
<organism evidence="2 3">
    <name type="scientific">Colletotrichum siamense</name>
    <name type="common">Anthracnose fungus</name>
    <dbReference type="NCBI Taxonomy" id="690259"/>
    <lineage>
        <taxon>Eukaryota</taxon>
        <taxon>Fungi</taxon>
        <taxon>Dikarya</taxon>
        <taxon>Ascomycota</taxon>
        <taxon>Pezizomycotina</taxon>
        <taxon>Sordariomycetes</taxon>
        <taxon>Hypocreomycetidae</taxon>
        <taxon>Glomerellales</taxon>
        <taxon>Glomerellaceae</taxon>
        <taxon>Colletotrichum</taxon>
        <taxon>Colletotrichum gloeosporioides species complex</taxon>
    </lineage>
</organism>
<name>A0A9P5F5V9_COLSI</name>
<feature type="compositionally biased region" description="Basic residues" evidence="1">
    <location>
        <begin position="464"/>
        <end position="483"/>
    </location>
</feature>
<reference evidence="2" key="1">
    <citation type="submission" date="2019-06" db="EMBL/GenBank/DDBJ databases">
        <authorList>
            <person name="Gan P."/>
            <person name="Shirasu K."/>
        </authorList>
    </citation>
    <scope>NUCLEOTIDE SEQUENCE [LARGE SCALE GENOMIC DNA]</scope>
    <source>
        <strain evidence="2">CAD2</strain>
    </source>
</reference>
<dbReference type="EMBL" id="QPMT01000001">
    <property type="protein sequence ID" value="KAF4866884.1"/>
    <property type="molecule type" value="Genomic_DNA"/>
</dbReference>
<feature type="compositionally biased region" description="Acidic residues" evidence="1">
    <location>
        <begin position="325"/>
        <end position="335"/>
    </location>
</feature>
<dbReference type="OrthoDB" id="4841107at2759"/>
<evidence type="ECO:0000313" key="2">
    <source>
        <dbReference type="EMBL" id="KAF4866884.1"/>
    </source>
</evidence>
<comment type="caution">
    <text evidence="2">The sequence shown here is derived from an EMBL/GenBank/DDBJ whole genome shotgun (WGS) entry which is preliminary data.</text>
</comment>
<gene>
    <name evidence="2" type="ORF">CGCSCA2_v000265</name>
</gene>
<dbReference type="Proteomes" id="UP000711996">
    <property type="component" value="Unassembled WGS sequence"/>
</dbReference>
<feature type="compositionally biased region" description="Polar residues" evidence="1">
    <location>
        <begin position="492"/>
        <end position="508"/>
    </location>
</feature>